<protein>
    <submittedName>
        <fullName evidence="2">Uncharacterized protein</fullName>
    </submittedName>
</protein>
<proteinExistence type="predicted"/>
<dbReference type="AlphaFoldDB" id="E4X0E7"/>
<evidence type="ECO:0000313" key="2">
    <source>
        <dbReference type="EMBL" id="CBY23246.1"/>
    </source>
</evidence>
<evidence type="ECO:0000313" key="3">
    <source>
        <dbReference type="Proteomes" id="UP000001307"/>
    </source>
</evidence>
<reference evidence="2" key="1">
    <citation type="journal article" date="2010" name="Science">
        <title>Plasticity of animal genome architecture unmasked by rapid evolution of a pelagic tunicate.</title>
        <authorList>
            <person name="Denoeud F."/>
            <person name="Henriet S."/>
            <person name="Mungpakdee S."/>
            <person name="Aury J.M."/>
            <person name="Da Silva C."/>
            <person name="Brinkmann H."/>
            <person name="Mikhaleva J."/>
            <person name="Olsen L.C."/>
            <person name="Jubin C."/>
            <person name="Canestro C."/>
            <person name="Bouquet J.M."/>
            <person name="Danks G."/>
            <person name="Poulain J."/>
            <person name="Campsteijn C."/>
            <person name="Adamski M."/>
            <person name="Cross I."/>
            <person name="Yadetie F."/>
            <person name="Muffato M."/>
            <person name="Louis A."/>
            <person name="Butcher S."/>
            <person name="Tsagkogeorga G."/>
            <person name="Konrad A."/>
            <person name="Singh S."/>
            <person name="Jensen M.F."/>
            <person name="Cong E.H."/>
            <person name="Eikeseth-Otteraa H."/>
            <person name="Noel B."/>
            <person name="Anthouard V."/>
            <person name="Porcel B.M."/>
            <person name="Kachouri-Lafond R."/>
            <person name="Nishino A."/>
            <person name="Ugolini M."/>
            <person name="Chourrout P."/>
            <person name="Nishida H."/>
            <person name="Aasland R."/>
            <person name="Huzurbazar S."/>
            <person name="Westhof E."/>
            <person name="Delsuc F."/>
            <person name="Lehrach H."/>
            <person name="Reinhardt R."/>
            <person name="Weissenbach J."/>
            <person name="Roy S.W."/>
            <person name="Artiguenave F."/>
            <person name="Postlethwait J.H."/>
            <person name="Manak J.R."/>
            <person name="Thompson E.M."/>
            <person name="Jaillon O."/>
            <person name="Du Pasquier L."/>
            <person name="Boudinot P."/>
            <person name="Liberles D.A."/>
            <person name="Volff J.N."/>
            <person name="Philippe H."/>
            <person name="Lenhard B."/>
            <person name="Roest Crollius H."/>
            <person name="Wincker P."/>
            <person name="Chourrout D."/>
        </authorList>
    </citation>
    <scope>NUCLEOTIDE SEQUENCE [LARGE SCALE GENOMIC DNA]</scope>
</reference>
<keyword evidence="3" id="KW-1185">Reference proteome</keyword>
<feature type="compositionally biased region" description="Basic and acidic residues" evidence="1">
    <location>
        <begin position="22"/>
        <end position="31"/>
    </location>
</feature>
<sequence>MLPKPEKDAFVQEIKKSLFQTMKEKNRKENQNPENQNRRATIFTEGGLWKNGFGIKKGVYFEDEFRADLNFNDFGSKEEKIGVENKLFFP</sequence>
<dbReference type="Proteomes" id="UP000001307">
    <property type="component" value="Unassembled WGS sequence"/>
</dbReference>
<accession>E4X0E7</accession>
<organism evidence="2">
    <name type="scientific">Oikopleura dioica</name>
    <name type="common">Tunicate</name>
    <dbReference type="NCBI Taxonomy" id="34765"/>
    <lineage>
        <taxon>Eukaryota</taxon>
        <taxon>Metazoa</taxon>
        <taxon>Chordata</taxon>
        <taxon>Tunicata</taxon>
        <taxon>Appendicularia</taxon>
        <taxon>Copelata</taxon>
        <taxon>Oikopleuridae</taxon>
        <taxon>Oikopleura</taxon>
    </lineage>
</organism>
<feature type="region of interest" description="Disordered" evidence="1">
    <location>
        <begin position="22"/>
        <end position="41"/>
    </location>
</feature>
<gene>
    <name evidence="2" type="ORF">GSOID_T00015180001</name>
</gene>
<dbReference type="InParanoid" id="E4X0E7"/>
<dbReference type="EMBL" id="FN653020">
    <property type="protein sequence ID" value="CBY23246.1"/>
    <property type="molecule type" value="Genomic_DNA"/>
</dbReference>
<evidence type="ECO:0000256" key="1">
    <source>
        <dbReference type="SAM" id="MobiDB-lite"/>
    </source>
</evidence>
<name>E4X0E7_OIKDI</name>